<evidence type="ECO:0000256" key="16">
    <source>
        <dbReference type="SAM" id="Phobius"/>
    </source>
</evidence>
<dbReference type="SMART" id="SM00304">
    <property type="entry name" value="HAMP"/>
    <property type="match status" value="1"/>
</dbReference>
<dbReference type="Gene3D" id="1.10.287.130">
    <property type="match status" value="1"/>
</dbReference>
<dbReference type="SUPFAM" id="SSF158472">
    <property type="entry name" value="HAMP domain-like"/>
    <property type="match status" value="1"/>
</dbReference>
<feature type="domain" description="Histidine kinase" evidence="17">
    <location>
        <begin position="722"/>
        <end position="950"/>
    </location>
</feature>
<accession>A0A975BEG1</accession>
<evidence type="ECO:0000256" key="5">
    <source>
        <dbReference type="ARBA" id="ARBA00022553"/>
    </source>
</evidence>
<dbReference type="Pfam" id="PF02518">
    <property type="entry name" value="HATPase_c"/>
    <property type="match status" value="1"/>
</dbReference>
<dbReference type="CDD" id="cd06225">
    <property type="entry name" value="HAMP"/>
    <property type="match status" value="1"/>
</dbReference>
<keyword evidence="20" id="KW-1185">Reference proteome</keyword>
<comment type="catalytic activity">
    <reaction evidence="1">
        <text>ATP + protein L-histidine = ADP + protein N-phospho-L-histidine.</text>
        <dbReference type="EC" id="2.7.13.3"/>
    </reaction>
</comment>
<evidence type="ECO:0000256" key="9">
    <source>
        <dbReference type="ARBA" id="ARBA00022777"/>
    </source>
</evidence>
<dbReference type="SUPFAM" id="SSF55874">
    <property type="entry name" value="ATPase domain of HSP90 chaperone/DNA topoisomerase II/histidine kinase"/>
    <property type="match status" value="1"/>
</dbReference>
<dbReference type="EMBL" id="CP061799">
    <property type="protein sequence ID" value="QTA83941.1"/>
    <property type="molecule type" value="Genomic_DNA"/>
</dbReference>
<dbReference type="CDD" id="cd00130">
    <property type="entry name" value="PAS"/>
    <property type="match status" value="1"/>
</dbReference>
<feature type="transmembrane region" description="Helical" evidence="16">
    <location>
        <begin position="17"/>
        <end position="39"/>
    </location>
</feature>
<evidence type="ECO:0000256" key="14">
    <source>
        <dbReference type="ARBA" id="ARBA00023306"/>
    </source>
</evidence>
<evidence type="ECO:0000256" key="1">
    <source>
        <dbReference type="ARBA" id="ARBA00000085"/>
    </source>
</evidence>
<dbReference type="Proteomes" id="UP000663720">
    <property type="component" value="Chromosome"/>
</dbReference>
<dbReference type="GO" id="GO:0005886">
    <property type="term" value="C:plasma membrane"/>
    <property type="evidence" value="ECO:0007669"/>
    <property type="project" value="UniProtKB-SubCell"/>
</dbReference>
<keyword evidence="5" id="KW-0597">Phosphoprotein</keyword>
<dbReference type="InterPro" id="IPR003660">
    <property type="entry name" value="HAMP_dom"/>
</dbReference>
<dbReference type="CDD" id="cd16922">
    <property type="entry name" value="HATPase_EvgS-ArcB-TorS-like"/>
    <property type="match status" value="1"/>
</dbReference>
<dbReference type="InterPro" id="IPR004358">
    <property type="entry name" value="Sig_transdc_His_kin-like_C"/>
</dbReference>
<dbReference type="CDD" id="cd12912">
    <property type="entry name" value="PDC2_MCP_like"/>
    <property type="match status" value="2"/>
</dbReference>
<keyword evidence="10" id="KW-0067">ATP-binding</keyword>
<keyword evidence="6" id="KW-0808">Transferase</keyword>
<dbReference type="InterPro" id="IPR033480">
    <property type="entry name" value="sCache_2"/>
</dbReference>
<evidence type="ECO:0000259" key="17">
    <source>
        <dbReference type="PROSITE" id="PS50109"/>
    </source>
</evidence>
<dbReference type="Pfam" id="PF00672">
    <property type="entry name" value="HAMP"/>
    <property type="match status" value="1"/>
</dbReference>
<keyword evidence="15" id="KW-0175">Coiled coil</keyword>
<evidence type="ECO:0000313" key="20">
    <source>
        <dbReference type="Proteomes" id="UP000663720"/>
    </source>
</evidence>
<dbReference type="PRINTS" id="PR00344">
    <property type="entry name" value="BCTRLSENSOR"/>
</dbReference>
<evidence type="ECO:0000256" key="6">
    <source>
        <dbReference type="ARBA" id="ARBA00022679"/>
    </source>
</evidence>
<dbReference type="SMART" id="SM00065">
    <property type="entry name" value="GAF"/>
    <property type="match status" value="1"/>
</dbReference>
<name>A0A975BEG1_9BACT</name>
<evidence type="ECO:0000256" key="4">
    <source>
        <dbReference type="ARBA" id="ARBA00022475"/>
    </source>
</evidence>
<dbReference type="Gene3D" id="3.30.450.40">
    <property type="match status" value="1"/>
</dbReference>
<reference evidence="19" key="1">
    <citation type="journal article" date="2021" name="Microb. Physiol.">
        <title>Proteogenomic Insights into the Physiology of Marine, Sulfate-Reducing, Filamentous Desulfonema limicola and Desulfonema magnum.</title>
        <authorList>
            <person name="Schnaars V."/>
            <person name="Wohlbrand L."/>
            <person name="Scheve S."/>
            <person name="Hinrichs C."/>
            <person name="Reinhardt R."/>
            <person name="Rabus R."/>
        </authorList>
    </citation>
    <scope>NUCLEOTIDE SEQUENCE</scope>
    <source>
        <strain evidence="19">5ac10</strain>
    </source>
</reference>
<dbReference type="SMART" id="SM00388">
    <property type="entry name" value="HisKA"/>
    <property type="match status" value="1"/>
</dbReference>
<dbReference type="PROSITE" id="PS50109">
    <property type="entry name" value="HIS_KIN"/>
    <property type="match status" value="1"/>
</dbReference>
<dbReference type="SUPFAM" id="SSF47384">
    <property type="entry name" value="Homodimeric domain of signal transducing histidine kinase"/>
    <property type="match status" value="1"/>
</dbReference>
<dbReference type="SMART" id="SM00091">
    <property type="entry name" value="PAS"/>
    <property type="match status" value="1"/>
</dbReference>
<keyword evidence="4" id="KW-1003">Cell membrane</keyword>
<dbReference type="InterPro" id="IPR029016">
    <property type="entry name" value="GAF-like_dom_sf"/>
</dbReference>
<dbReference type="SUPFAM" id="SSF55781">
    <property type="entry name" value="GAF domain-like"/>
    <property type="match status" value="1"/>
</dbReference>
<comment type="subcellular location">
    <subcellularLocation>
        <location evidence="2">Cell membrane</location>
        <topology evidence="2">Multi-pass membrane protein</topology>
    </subcellularLocation>
</comment>
<sequence length="950" mass="108511">MNTFNFIKNLRIGSKLFLAYSIIFILAFAVNGLIIYSFVEKTIKQHIQNELKNTNSSIVKMVRTSASASIKNHLRAVAEKNRQISEYFYESFKKGEITEQEAREIAEKVILSQIIGKTGYICCIDSNGVVVVHPKKDLTGVDVSSFAFIQELKQRKEGYIEYDWQNPDEDKPRAKALYMTYFKPWDWVITVSSYREEFAGMVNMDDFRESISTIHFGKSGYPYVIDYNGFLLIHPFLESQNFYDTKDLNGRMFIADICRIKNGEIEYSWKNPGETRPREKIVIFNDIPEFGWIVASSGYTEEFYSPLNTVRNMMIFVFFATLILVSLITLLISSSITKPIKLLINSFATNEKGDLSVRAELHSNDEIGQLARYFNNFMDQVEDYHKKKAESEETYRSLFNSANDSILLIKEGKFDDCNLKALEMFGCSKQELLESHPNRFSPKIQPCGRSSKEKTLDRLKAALEGRPQFFEWSFQRYDGTPFDTEISMSQIKIADQVYVQTIIRDISQRKKQEKIQEAFYKISEAAHTANELKALFAVIHNIIRELMYAENCYIALYDSESDIISFPYHVDENDPPPAPRKFGTGLTEYVIKTKEPLLRPVEIMEELYGKRKIDDIGTRSFDWLGIPLKTQEKVIGVIAVQTYSEGIRYKEEDKNILIFVSDQIATAIERVKTEEELRKHRENLEKMVKERTSELAEATAEAQRAKAAAEQASQAKSTFLANMSHELRTPLNAIIGYSEMLMEDAEDSGQEDFLPDLKKIHGAGNHLLALISDILDLSKIEAGKMEIHKEDFDLYSLVEEIINTAIPLAEKNNNKFEVLCSSGGHQCMEILGTMHNDMLKIKQVIFNILSNACKFTENGTISLSVSKEKHNDKENIVFIIKDTGIGMTTEQIKKLFNPFTQADESTTRKYGGTGLGLVISKRFCKMMGGNIAVESEYGKGSVFTIRLPLE</sequence>
<evidence type="ECO:0000256" key="13">
    <source>
        <dbReference type="ARBA" id="ARBA00023136"/>
    </source>
</evidence>
<evidence type="ECO:0000256" key="7">
    <source>
        <dbReference type="ARBA" id="ARBA00022692"/>
    </source>
</evidence>
<evidence type="ECO:0000256" key="2">
    <source>
        <dbReference type="ARBA" id="ARBA00004651"/>
    </source>
</evidence>
<evidence type="ECO:0000313" key="19">
    <source>
        <dbReference type="EMBL" id="QTA83941.1"/>
    </source>
</evidence>
<keyword evidence="7 16" id="KW-0812">Transmembrane</keyword>
<protein>
    <recommendedName>
        <fullName evidence="3">histidine kinase</fullName>
        <ecNumber evidence="3">2.7.13.3</ecNumber>
    </recommendedName>
</protein>
<dbReference type="InterPro" id="IPR004010">
    <property type="entry name" value="Double_Cache_2"/>
</dbReference>
<proteinExistence type="predicted"/>
<keyword evidence="12" id="KW-0902">Two-component regulatory system</keyword>
<keyword evidence="13 16" id="KW-0472">Membrane</keyword>
<dbReference type="SMART" id="SM00387">
    <property type="entry name" value="HATPase_c"/>
    <property type="match status" value="1"/>
</dbReference>
<dbReference type="KEGG" id="dli:dnl_63670"/>
<dbReference type="NCBIfam" id="TIGR00229">
    <property type="entry name" value="sensory_box"/>
    <property type="match status" value="1"/>
</dbReference>
<dbReference type="InterPro" id="IPR000014">
    <property type="entry name" value="PAS"/>
</dbReference>
<keyword evidence="8" id="KW-0547">Nucleotide-binding</keyword>
<evidence type="ECO:0000256" key="8">
    <source>
        <dbReference type="ARBA" id="ARBA00022741"/>
    </source>
</evidence>
<dbReference type="InterPro" id="IPR036097">
    <property type="entry name" value="HisK_dim/P_sf"/>
</dbReference>
<evidence type="ECO:0000256" key="11">
    <source>
        <dbReference type="ARBA" id="ARBA00022989"/>
    </source>
</evidence>
<dbReference type="PANTHER" id="PTHR43047">
    <property type="entry name" value="TWO-COMPONENT HISTIDINE PROTEIN KINASE"/>
    <property type="match status" value="1"/>
</dbReference>
<evidence type="ECO:0000256" key="3">
    <source>
        <dbReference type="ARBA" id="ARBA00012438"/>
    </source>
</evidence>
<dbReference type="Pfam" id="PF00512">
    <property type="entry name" value="HisKA"/>
    <property type="match status" value="1"/>
</dbReference>
<dbReference type="GO" id="GO:0005524">
    <property type="term" value="F:ATP binding"/>
    <property type="evidence" value="ECO:0007669"/>
    <property type="project" value="UniProtKB-KW"/>
</dbReference>
<feature type="coiled-coil region" evidence="15">
    <location>
        <begin position="670"/>
        <end position="715"/>
    </location>
</feature>
<dbReference type="InterPro" id="IPR003594">
    <property type="entry name" value="HATPase_dom"/>
</dbReference>
<dbReference type="GO" id="GO:0009927">
    <property type="term" value="F:histidine phosphotransfer kinase activity"/>
    <property type="evidence" value="ECO:0007669"/>
    <property type="project" value="TreeGrafter"/>
</dbReference>
<organism evidence="19 20">
    <name type="scientific">Desulfonema limicola</name>
    <dbReference type="NCBI Taxonomy" id="45656"/>
    <lineage>
        <taxon>Bacteria</taxon>
        <taxon>Pseudomonadati</taxon>
        <taxon>Thermodesulfobacteriota</taxon>
        <taxon>Desulfobacteria</taxon>
        <taxon>Desulfobacterales</taxon>
        <taxon>Desulfococcaceae</taxon>
        <taxon>Desulfonema</taxon>
    </lineage>
</organism>
<dbReference type="Pfam" id="PF13426">
    <property type="entry name" value="PAS_9"/>
    <property type="match status" value="1"/>
</dbReference>
<dbReference type="PROSITE" id="PS50885">
    <property type="entry name" value="HAMP"/>
    <property type="match status" value="1"/>
</dbReference>
<dbReference type="CDD" id="cd00082">
    <property type="entry name" value="HisKA"/>
    <property type="match status" value="1"/>
</dbReference>
<dbReference type="InterPro" id="IPR005467">
    <property type="entry name" value="His_kinase_dom"/>
</dbReference>
<dbReference type="Gene3D" id="3.30.565.10">
    <property type="entry name" value="Histidine kinase-like ATPase, C-terminal domain"/>
    <property type="match status" value="1"/>
</dbReference>
<dbReference type="FunFam" id="1.10.287.130:FF:000038">
    <property type="entry name" value="Sensory transduction histidine kinase"/>
    <property type="match status" value="1"/>
</dbReference>
<evidence type="ECO:0000256" key="10">
    <source>
        <dbReference type="ARBA" id="ARBA00022840"/>
    </source>
</evidence>
<dbReference type="EC" id="2.7.13.3" evidence="3"/>
<dbReference type="InterPro" id="IPR035965">
    <property type="entry name" value="PAS-like_dom_sf"/>
</dbReference>
<keyword evidence="9 19" id="KW-0418">Kinase</keyword>
<dbReference type="InterPro" id="IPR036890">
    <property type="entry name" value="HATPase_C_sf"/>
</dbReference>
<dbReference type="AlphaFoldDB" id="A0A975BEG1"/>
<dbReference type="Pfam" id="PF08269">
    <property type="entry name" value="dCache_2"/>
    <property type="match status" value="1"/>
</dbReference>
<dbReference type="InterPro" id="IPR003661">
    <property type="entry name" value="HisK_dim/P_dom"/>
</dbReference>
<evidence type="ECO:0000256" key="12">
    <source>
        <dbReference type="ARBA" id="ARBA00023012"/>
    </source>
</evidence>
<gene>
    <name evidence="19" type="ORF">dnl_63670</name>
</gene>
<dbReference type="RefSeq" id="WP_207689719.1">
    <property type="nucleotide sequence ID" value="NZ_CP061799.1"/>
</dbReference>
<keyword evidence="14" id="KW-0131">Cell cycle</keyword>
<dbReference type="Gene3D" id="3.30.450.20">
    <property type="entry name" value="PAS domain"/>
    <property type="match status" value="3"/>
</dbReference>
<dbReference type="SMART" id="SM01049">
    <property type="entry name" value="Cache_2"/>
    <property type="match status" value="2"/>
</dbReference>
<dbReference type="Gene3D" id="6.10.340.10">
    <property type="match status" value="1"/>
</dbReference>
<dbReference type="SUPFAM" id="SSF55785">
    <property type="entry name" value="PYP-like sensor domain (PAS domain)"/>
    <property type="match status" value="1"/>
</dbReference>
<dbReference type="Pfam" id="PF13185">
    <property type="entry name" value="GAF_2"/>
    <property type="match status" value="1"/>
</dbReference>
<dbReference type="GO" id="GO:0000155">
    <property type="term" value="F:phosphorelay sensor kinase activity"/>
    <property type="evidence" value="ECO:0007669"/>
    <property type="project" value="InterPro"/>
</dbReference>
<dbReference type="PANTHER" id="PTHR43047:SF72">
    <property type="entry name" value="OSMOSENSING HISTIDINE PROTEIN KINASE SLN1"/>
    <property type="match status" value="1"/>
</dbReference>
<dbReference type="InterPro" id="IPR003018">
    <property type="entry name" value="GAF"/>
</dbReference>
<dbReference type="FunFam" id="3.30.565.10:FF:000010">
    <property type="entry name" value="Sensor histidine kinase RcsC"/>
    <property type="match status" value="1"/>
</dbReference>
<evidence type="ECO:0000259" key="18">
    <source>
        <dbReference type="PROSITE" id="PS50885"/>
    </source>
</evidence>
<evidence type="ECO:0000256" key="15">
    <source>
        <dbReference type="SAM" id="Coils"/>
    </source>
</evidence>
<keyword evidence="11 16" id="KW-1133">Transmembrane helix</keyword>
<feature type="transmembrane region" description="Helical" evidence="16">
    <location>
        <begin position="313"/>
        <end position="332"/>
    </location>
</feature>
<feature type="domain" description="HAMP" evidence="18">
    <location>
        <begin position="334"/>
        <end position="386"/>
    </location>
</feature>